<dbReference type="OrthoDB" id="5293819at2"/>
<sequence>MATLQQKIIPHLWFDNTAKAAAGFYASVFPDAAVTDIMTLHDTPAGDCDVVSFVLWGHRFVAFSAGPLFKFNPSVSFIVNFDPLFFKPSPSPEKDARRKLDEVWENLSEDGTVLMPIDEYPFSRRYGWIQDRYGLSWQVMLTCPDGDPRPPIVPNLLFVGKNCGNAEAAMRFYLSVFRHSRPGNLVRYGPGQAPDEPGTIMFADFMLEGSWFAAMDSAREHRFGFNEAVSFMVSCRDQEEIDYYWERLSAVPEAEQCGWLKDRYGISWQIVPAALDEMLRNGTAAQKARVTQAFLKMKKFDLAGLERAYA</sequence>
<dbReference type="AlphaFoldDB" id="S7TFT1"/>
<dbReference type="InterPro" id="IPR028973">
    <property type="entry name" value="PhnB-like"/>
</dbReference>
<accession>S7TFT1</accession>
<organism evidence="2 3">
    <name type="scientific">Desulfococcus multivorans DSM 2059</name>
    <dbReference type="NCBI Taxonomy" id="1121405"/>
    <lineage>
        <taxon>Bacteria</taxon>
        <taxon>Pseudomonadati</taxon>
        <taxon>Thermodesulfobacteriota</taxon>
        <taxon>Desulfobacteria</taxon>
        <taxon>Desulfobacterales</taxon>
        <taxon>Desulfococcaceae</taxon>
        <taxon>Desulfococcus</taxon>
    </lineage>
</organism>
<dbReference type="PANTHER" id="PTHR33990">
    <property type="entry name" value="PROTEIN YJDN-RELATED"/>
    <property type="match status" value="1"/>
</dbReference>
<dbReference type="EMBL" id="ATHJ01000105">
    <property type="protein sequence ID" value="EPR36087.1"/>
    <property type="molecule type" value="Genomic_DNA"/>
</dbReference>
<dbReference type="STRING" id="897.B2D07_16640"/>
<dbReference type="CDD" id="cd06588">
    <property type="entry name" value="PhnB_like"/>
    <property type="match status" value="2"/>
</dbReference>
<dbReference type="Gene3D" id="3.30.720.110">
    <property type="match status" value="1"/>
</dbReference>
<keyword evidence="2" id="KW-0489">Methyltransferase</keyword>
<name>S7TFT1_DESML</name>
<keyword evidence="2" id="KW-0830">Ubiquinone</keyword>
<dbReference type="Gene3D" id="3.10.180.10">
    <property type="entry name" value="2,3-Dihydroxybiphenyl 1,2-Dioxygenase, domain 1"/>
    <property type="match status" value="1"/>
</dbReference>
<evidence type="ECO:0000313" key="2">
    <source>
        <dbReference type="EMBL" id="EPR36087.1"/>
    </source>
</evidence>
<keyword evidence="2" id="KW-0808">Transferase</keyword>
<dbReference type="Pfam" id="PF06983">
    <property type="entry name" value="3-dmu-9_3-mt"/>
    <property type="match status" value="2"/>
</dbReference>
<dbReference type="GO" id="GO:0008168">
    <property type="term" value="F:methyltransferase activity"/>
    <property type="evidence" value="ECO:0007669"/>
    <property type="project" value="UniProtKB-KW"/>
</dbReference>
<reference evidence="2 3" key="1">
    <citation type="journal article" date="2013" name="Genome Announc.">
        <title>Draft genome sequences for three mercury-methylating, sulfate-reducing bacteria.</title>
        <authorList>
            <person name="Brown S.D."/>
            <person name="Hurt R.A.Jr."/>
            <person name="Gilmour C.C."/>
            <person name="Elias D.A."/>
        </authorList>
    </citation>
    <scope>NUCLEOTIDE SEQUENCE [LARGE SCALE GENOMIC DNA]</scope>
    <source>
        <strain evidence="2 3">DSM 2059</strain>
    </source>
</reference>
<gene>
    <name evidence="2" type="ORF">dsmv_0792</name>
</gene>
<dbReference type="GO" id="GO:0032259">
    <property type="term" value="P:methylation"/>
    <property type="evidence" value="ECO:0007669"/>
    <property type="project" value="UniProtKB-KW"/>
</dbReference>
<comment type="caution">
    <text evidence="2">The sequence shown here is derived from an EMBL/GenBank/DDBJ whole genome shotgun (WGS) entry which is preliminary data.</text>
</comment>
<dbReference type="Gene3D" id="3.30.720.100">
    <property type="match status" value="1"/>
</dbReference>
<evidence type="ECO:0000259" key="1">
    <source>
        <dbReference type="Pfam" id="PF06983"/>
    </source>
</evidence>
<dbReference type="InterPro" id="IPR029068">
    <property type="entry name" value="Glyas_Bleomycin-R_OHBP_Dase"/>
</dbReference>
<feature type="domain" description="PhnB-like" evidence="1">
    <location>
        <begin position="152"/>
        <end position="271"/>
    </location>
</feature>
<protein>
    <submittedName>
        <fullName evidence="2">3-demethylubiquinone-9 3-methyltransferase</fullName>
    </submittedName>
</protein>
<keyword evidence="3" id="KW-1185">Reference proteome</keyword>
<proteinExistence type="predicted"/>
<feature type="domain" description="PhnB-like" evidence="1">
    <location>
        <begin position="6"/>
        <end position="140"/>
    </location>
</feature>
<evidence type="ECO:0000313" key="3">
    <source>
        <dbReference type="Proteomes" id="UP000014977"/>
    </source>
</evidence>
<dbReference type="Proteomes" id="UP000014977">
    <property type="component" value="Unassembled WGS sequence"/>
</dbReference>
<dbReference type="PATRIC" id="fig|1121405.3.peg.3533"/>
<dbReference type="RefSeq" id="WP_020877903.1">
    <property type="nucleotide sequence ID" value="NZ_ATHJ01000105.1"/>
</dbReference>
<dbReference type="SUPFAM" id="SSF54593">
    <property type="entry name" value="Glyoxalase/Bleomycin resistance protein/Dihydroxybiphenyl dioxygenase"/>
    <property type="match status" value="2"/>
</dbReference>
<dbReference type="eggNOG" id="COG3865">
    <property type="taxonomic scope" value="Bacteria"/>
</dbReference>